<feature type="chain" id="PRO_5024280647" evidence="5">
    <location>
        <begin position="22"/>
        <end position="64"/>
    </location>
</feature>
<evidence type="ECO:0000256" key="2">
    <source>
        <dbReference type="ARBA" id="ARBA00006077"/>
    </source>
</evidence>
<reference evidence="6" key="1">
    <citation type="journal article" date="2019" name="Mar. Drugs">
        <title>Conotoxin diversity in the venom gland transcriptome of the Magician's Cone, Pionoconus magus.</title>
        <authorList>
            <person name="Pardos-Blas J.R."/>
            <person name="Irisarri I."/>
            <person name="Abalde S."/>
            <person name="Tenorio M.J."/>
            <person name="Zardoya R."/>
        </authorList>
    </citation>
    <scope>NUCLEOTIDE SEQUENCE</scope>
    <source>
        <tissue evidence="6">Venom gland</tissue>
    </source>
</reference>
<comment type="similarity">
    <text evidence="2">Belongs to the conotoxin A superfamily.</text>
</comment>
<dbReference type="AlphaFoldDB" id="A0A5P8I0F5"/>
<evidence type="ECO:0000256" key="3">
    <source>
        <dbReference type="ARBA" id="ARBA00022525"/>
    </source>
</evidence>
<accession>A0A5P8I0F5</accession>
<name>A0A5P8I0F5_CONMA</name>
<evidence type="ECO:0000313" key="6">
    <source>
        <dbReference type="EMBL" id="QFQ60961.1"/>
    </source>
</evidence>
<sequence length="64" mass="7577">MGMRMMFTMFLLVVLTTTVVSFNSDRESNHENRRTSNQITRGVWDECCKDPQCRQNHMQHCPAR</sequence>
<keyword evidence="5" id="KW-0732">Signal</keyword>
<dbReference type="GO" id="GO:0030550">
    <property type="term" value="F:acetylcholine receptor inhibitor activity"/>
    <property type="evidence" value="ECO:0007669"/>
    <property type="project" value="InterPro"/>
</dbReference>
<dbReference type="EMBL" id="MN517278">
    <property type="protein sequence ID" value="QFQ60961.1"/>
    <property type="molecule type" value="mRNA"/>
</dbReference>
<evidence type="ECO:0000256" key="1">
    <source>
        <dbReference type="ARBA" id="ARBA00004613"/>
    </source>
</evidence>
<feature type="signal peptide" evidence="5">
    <location>
        <begin position="1"/>
        <end position="21"/>
    </location>
</feature>
<dbReference type="GO" id="GO:0090729">
    <property type="term" value="F:toxin activity"/>
    <property type="evidence" value="ECO:0007669"/>
    <property type="project" value="UniProtKB-KW"/>
</dbReference>
<dbReference type="Pfam" id="PF07365">
    <property type="entry name" value="Toxin_8"/>
    <property type="match status" value="1"/>
</dbReference>
<evidence type="ECO:0000256" key="4">
    <source>
        <dbReference type="ARBA" id="ARBA00022656"/>
    </source>
</evidence>
<dbReference type="GO" id="GO:0005576">
    <property type="term" value="C:extracellular region"/>
    <property type="evidence" value="ECO:0007669"/>
    <property type="project" value="UniProtKB-SubCell"/>
</dbReference>
<comment type="subcellular location">
    <subcellularLocation>
        <location evidence="1">Secreted</location>
    </subcellularLocation>
</comment>
<keyword evidence="3" id="KW-0964">Secreted</keyword>
<dbReference type="SMR" id="A0A5P8I0F5"/>
<keyword evidence="4" id="KW-0800">Toxin</keyword>
<organism evidence="6">
    <name type="scientific">Conus magus</name>
    <name type="common">Magical cone</name>
    <dbReference type="NCBI Taxonomy" id="6492"/>
    <lineage>
        <taxon>Eukaryota</taxon>
        <taxon>Metazoa</taxon>
        <taxon>Spiralia</taxon>
        <taxon>Lophotrochozoa</taxon>
        <taxon>Mollusca</taxon>
        <taxon>Gastropoda</taxon>
        <taxon>Caenogastropoda</taxon>
        <taxon>Neogastropoda</taxon>
        <taxon>Conoidea</taxon>
        <taxon>Conidae</taxon>
        <taxon>Conus</taxon>
        <taxon>Pionoconus</taxon>
    </lineage>
</organism>
<protein>
    <submittedName>
        <fullName evidence="6">Conotoxin superfamily A</fullName>
    </submittedName>
</protein>
<proteinExistence type="evidence at transcript level"/>
<dbReference type="InterPro" id="IPR009958">
    <property type="entry name" value="Conotoxin_a-typ"/>
</dbReference>
<evidence type="ECO:0000256" key="5">
    <source>
        <dbReference type="SAM" id="SignalP"/>
    </source>
</evidence>